<reference evidence="1 2" key="1">
    <citation type="submission" date="2017-09" db="EMBL/GenBank/DDBJ databases">
        <authorList>
            <person name="Ehlers B."/>
            <person name="Leendertz F.H."/>
        </authorList>
    </citation>
    <scope>NUCLEOTIDE SEQUENCE [LARGE SCALE GENOMIC DNA]</scope>
    <source>
        <strain evidence="1 2">USBA 140</strain>
    </source>
</reference>
<gene>
    <name evidence="1" type="ORF">SAMN05421508_10787</name>
</gene>
<proteinExistence type="predicted"/>
<evidence type="ECO:0000313" key="1">
    <source>
        <dbReference type="EMBL" id="SOD97802.1"/>
    </source>
</evidence>
<dbReference type="EMBL" id="OCNJ01000007">
    <property type="protein sequence ID" value="SOD97802.1"/>
    <property type="molecule type" value="Genomic_DNA"/>
</dbReference>
<dbReference type="AlphaFoldDB" id="A0A286GQM8"/>
<organism evidence="1 2">
    <name type="scientific">Caenispirillum bisanense</name>
    <dbReference type="NCBI Taxonomy" id="414052"/>
    <lineage>
        <taxon>Bacteria</taxon>
        <taxon>Pseudomonadati</taxon>
        <taxon>Pseudomonadota</taxon>
        <taxon>Alphaproteobacteria</taxon>
        <taxon>Rhodospirillales</taxon>
        <taxon>Novispirillaceae</taxon>
        <taxon>Caenispirillum</taxon>
    </lineage>
</organism>
<accession>A0A286GQM8</accession>
<sequence>MAAERKALRHWIKTLVRQQMDMAEARASEKDLSIEEFLSKTFRTTLGEMRAEQVIEDLLTEHPDLEAVYRDLYTEVVEELREERRRPAEAKG</sequence>
<name>A0A286GQM8_9PROT</name>
<dbReference type="OrthoDB" id="9945641at2"/>
<protein>
    <submittedName>
        <fullName evidence="1">Uncharacterized protein</fullName>
    </submittedName>
</protein>
<keyword evidence="2" id="KW-1185">Reference proteome</keyword>
<dbReference type="RefSeq" id="WP_097280198.1">
    <property type="nucleotide sequence ID" value="NZ_OCNJ01000007.1"/>
</dbReference>
<evidence type="ECO:0000313" key="2">
    <source>
        <dbReference type="Proteomes" id="UP000219621"/>
    </source>
</evidence>
<dbReference type="Proteomes" id="UP000219621">
    <property type="component" value="Unassembled WGS sequence"/>
</dbReference>